<feature type="repeat" description="WD" evidence="5">
    <location>
        <begin position="141"/>
        <end position="184"/>
    </location>
</feature>
<evidence type="ECO:0000256" key="1">
    <source>
        <dbReference type="ARBA" id="ARBA00004604"/>
    </source>
</evidence>
<dbReference type="GO" id="GO:0032040">
    <property type="term" value="C:small-subunit processome"/>
    <property type="evidence" value="ECO:0007669"/>
    <property type="project" value="InterPro"/>
</dbReference>
<gene>
    <name evidence="9" type="ORF">ElyMa_000015400</name>
</gene>
<feature type="repeat" description="WD" evidence="5">
    <location>
        <begin position="516"/>
        <end position="557"/>
    </location>
</feature>
<feature type="repeat" description="WD" evidence="5">
    <location>
        <begin position="99"/>
        <end position="140"/>
    </location>
</feature>
<dbReference type="InterPro" id="IPR001680">
    <property type="entry name" value="WD40_rpt"/>
</dbReference>
<dbReference type="CDD" id="cd00200">
    <property type="entry name" value="WD40"/>
    <property type="match status" value="1"/>
</dbReference>
<dbReference type="InterPro" id="IPR056829">
    <property type="entry name" value="Beta-prop_TEP1_2nd"/>
</dbReference>
<dbReference type="Pfam" id="PF25047">
    <property type="entry name" value="Beta-prop_TEP1_2nd"/>
    <property type="match status" value="1"/>
</dbReference>
<dbReference type="SMART" id="SM00320">
    <property type="entry name" value="WD40"/>
    <property type="match status" value="10"/>
</dbReference>
<keyword evidence="10" id="KW-1185">Reference proteome</keyword>
<feature type="repeat" description="WD" evidence="5">
    <location>
        <begin position="558"/>
        <end position="599"/>
    </location>
</feature>
<dbReference type="Gene3D" id="2.130.10.10">
    <property type="entry name" value="YVTN repeat-like/Quinoprotein amine dehydrogenase"/>
    <property type="match status" value="3"/>
</dbReference>
<dbReference type="PRINTS" id="PR00320">
    <property type="entry name" value="GPROTEINBRPT"/>
</dbReference>
<keyword evidence="4" id="KW-0539">Nucleus</keyword>
<sequence length="861" mass="95182">MSQLKTSLALAEKYSAFYTGGQIQLSSDGKKLFCECGKEIKVIDLQSGRSTQTIGEAEEEDITRFILTRDDEYLILATQNQLFRQWKWKEEKTLVKTWRSVHNAPVTTLAFDPTDTLLASGSADFTIKVWDITRGYFTHNFKGHTGVVRLTTFHPSSQRLQLVSAAEDYTVRVWDLTSSACIVSSQCHASLVTSVAFADGGDTMYSAGKDKVVCVWKTDKWKVFKTIPVLETIVAVFVPLEFPSLVDEDDDVPKFVSVTAKGEVRVINVKTGKSEYSNSCRLSDADLDSDNADAYVTQAVYSSDINGIILTTFDQNIVLLSKDFTSEKQLCGHLDEILSVHFLGEEDTHVAVATNTDLLKVFRRNTWECQMLQGHDDIITTLDVSGNFIISGSKDSSIRVWQLAPDTGFVTCLAVGQGHTQAVQAVALARASARPAFIVSGGVDMTIKVWTFPGDADVIPMATLRVAATEHGHDKDINCLAVAPNDKILASGSHDKTAKVWAVNDGLHSLTLLAVLRGHRRGIWAIKFSPVDQIVATSSGDGLIKLWSLSDFSCVRTFEGHDSSVLSIMFITNGKQMLSSGSDGLLKLWQIKTSECVKTLDGHEAKVWTVAGTKDENFFISGGADSTLVLWKDVTQEEEAQKQEQMEKLVLQEQVLSNLIAEKKFVRALGLALSLNKPFRALNILKEVMKQEDGDKQLEKLICKLRMDQIGSLLKFCVEWNTNSRNYYPAQQVLGLVLRNFLPQELVKLPGIQGIVEGFSVYTGLCDHCQQESIENSIVQKRWRWIGPVLCKDQNLSLEWQSSGSQRDTGTVDAPRSLKKDSGSKGSNHGTVMGHPGDTGSELREMEGICCCPNCQWQEGQ</sequence>
<evidence type="ECO:0000313" key="9">
    <source>
        <dbReference type="EMBL" id="GFR57963.1"/>
    </source>
</evidence>
<dbReference type="InterPro" id="IPR020472">
    <property type="entry name" value="WD40_PAC1"/>
</dbReference>
<dbReference type="EMBL" id="BMAT01000032">
    <property type="protein sequence ID" value="GFR57963.1"/>
    <property type="molecule type" value="Genomic_DNA"/>
</dbReference>
<feature type="domain" description="TEP-1 second beta-propeller" evidence="8">
    <location>
        <begin position="385"/>
        <end position="595"/>
    </location>
</feature>
<feature type="domain" description="U3 small nucleolar RNA-associated protein 13 C-terminal" evidence="7">
    <location>
        <begin position="653"/>
        <end position="763"/>
    </location>
</feature>
<dbReference type="GO" id="GO:0030686">
    <property type="term" value="C:90S preribosome"/>
    <property type="evidence" value="ECO:0007669"/>
    <property type="project" value="TreeGrafter"/>
</dbReference>
<dbReference type="PROSITE" id="PS50294">
    <property type="entry name" value="WD_REPEATS_REGION"/>
    <property type="match status" value="7"/>
</dbReference>
<accession>A0AAV4EBH1</accession>
<dbReference type="InterPro" id="IPR015943">
    <property type="entry name" value="WD40/YVTN_repeat-like_dom_sf"/>
</dbReference>
<evidence type="ECO:0000259" key="8">
    <source>
        <dbReference type="Pfam" id="PF25047"/>
    </source>
</evidence>
<dbReference type="PANTHER" id="PTHR19854">
    <property type="entry name" value="TRANSDUCIN BETA-LIKE 3"/>
    <property type="match status" value="1"/>
</dbReference>
<dbReference type="GO" id="GO:0000472">
    <property type="term" value="P:endonucleolytic cleavage to generate mature 5'-end of SSU-rRNA from (SSU-rRNA, 5.8S rRNA, LSU-rRNA)"/>
    <property type="evidence" value="ECO:0007669"/>
    <property type="project" value="TreeGrafter"/>
</dbReference>
<comment type="subcellular location">
    <subcellularLocation>
        <location evidence="1">Nucleus</location>
        <location evidence="1">Nucleolus</location>
    </subcellularLocation>
</comment>
<dbReference type="GO" id="GO:0034511">
    <property type="term" value="F:U3 snoRNA binding"/>
    <property type="evidence" value="ECO:0007669"/>
    <property type="project" value="TreeGrafter"/>
</dbReference>
<protein>
    <submittedName>
        <fullName evidence="9">Transducin beta-like protein 3</fullName>
    </submittedName>
</protein>
<evidence type="ECO:0000256" key="4">
    <source>
        <dbReference type="ARBA" id="ARBA00023242"/>
    </source>
</evidence>
<evidence type="ECO:0000256" key="6">
    <source>
        <dbReference type="SAM" id="MobiDB-lite"/>
    </source>
</evidence>
<evidence type="ECO:0000256" key="2">
    <source>
        <dbReference type="ARBA" id="ARBA00022574"/>
    </source>
</evidence>
<organism evidence="9 10">
    <name type="scientific">Elysia marginata</name>
    <dbReference type="NCBI Taxonomy" id="1093978"/>
    <lineage>
        <taxon>Eukaryota</taxon>
        <taxon>Metazoa</taxon>
        <taxon>Spiralia</taxon>
        <taxon>Lophotrochozoa</taxon>
        <taxon>Mollusca</taxon>
        <taxon>Gastropoda</taxon>
        <taxon>Heterobranchia</taxon>
        <taxon>Euthyneura</taxon>
        <taxon>Panpulmonata</taxon>
        <taxon>Sacoglossa</taxon>
        <taxon>Placobranchoidea</taxon>
        <taxon>Plakobranchidae</taxon>
        <taxon>Elysia</taxon>
    </lineage>
</organism>
<keyword evidence="2 5" id="KW-0853">WD repeat</keyword>
<dbReference type="InterPro" id="IPR036322">
    <property type="entry name" value="WD40_repeat_dom_sf"/>
</dbReference>
<dbReference type="PANTHER" id="PTHR19854:SF15">
    <property type="entry name" value="TRANSDUCIN BETA-LIKE PROTEIN 3"/>
    <property type="match status" value="1"/>
</dbReference>
<dbReference type="Pfam" id="PF00400">
    <property type="entry name" value="WD40"/>
    <property type="match status" value="3"/>
</dbReference>
<proteinExistence type="predicted"/>
<dbReference type="Pfam" id="PF08625">
    <property type="entry name" value="Utp13"/>
    <property type="match status" value="1"/>
</dbReference>
<feature type="repeat" description="WD" evidence="5">
    <location>
        <begin position="372"/>
        <end position="403"/>
    </location>
</feature>
<name>A0AAV4EBH1_9GAST</name>
<evidence type="ECO:0000313" key="10">
    <source>
        <dbReference type="Proteomes" id="UP000762676"/>
    </source>
</evidence>
<dbReference type="AlphaFoldDB" id="A0AAV4EBH1"/>
<keyword evidence="3" id="KW-0677">Repeat</keyword>
<dbReference type="InterPro" id="IPR013934">
    <property type="entry name" value="Utp13_C"/>
</dbReference>
<dbReference type="InterPro" id="IPR019775">
    <property type="entry name" value="WD40_repeat_CS"/>
</dbReference>
<reference evidence="9 10" key="1">
    <citation type="journal article" date="2021" name="Elife">
        <title>Chloroplast acquisition without the gene transfer in kleptoplastic sea slugs, Plakobranchus ocellatus.</title>
        <authorList>
            <person name="Maeda T."/>
            <person name="Takahashi S."/>
            <person name="Yoshida T."/>
            <person name="Shimamura S."/>
            <person name="Takaki Y."/>
            <person name="Nagai Y."/>
            <person name="Toyoda A."/>
            <person name="Suzuki Y."/>
            <person name="Arimoto A."/>
            <person name="Ishii H."/>
            <person name="Satoh N."/>
            <person name="Nishiyama T."/>
            <person name="Hasebe M."/>
            <person name="Maruyama T."/>
            <person name="Minagawa J."/>
            <person name="Obokata J."/>
            <person name="Shigenobu S."/>
        </authorList>
    </citation>
    <scope>NUCLEOTIDE SEQUENCE [LARGE SCALE GENOMIC DNA]</scope>
</reference>
<feature type="repeat" description="WD" evidence="5">
    <location>
        <begin position="600"/>
        <end position="632"/>
    </location>
</feature>
<dbReference type="Proteomes" id="UP000762676">
    <property type="component" value="Unassembled WGS sequence"/>
</dbReference>
<feature type="repeat" description="WD" evidence="5">
    <location>
        <begin position="470"/>
        <end position="511"/>
    </location>
</feature>
<feature type="repeat" description="WD" evidence="5">
    <location>
        <begin position="416"/>
        <end position="450"/>
    </location>
</feature>
<dbReference type="PROSITE" id="PS50082">
    <property type="entry name" value="WD_REPEATS_2"/>
    <property type="match status" value="9"/>
</dbReference>
<evidence type="ECO:0000256" key="3">
    <source>
        <dbReference type="ARBA" id="ARBA00022737"/>
    </source>
</evidence>
<dbReference type="GO" id="GO:0000480">
    <property type="term" value="P:endonucleolytic cleavage in 5'-ETS of tricistronic rRNA transcript (SSU-rRNA, 5.8S rRNA, LSU-rRNA)"/>
    <property type="evidence" value="ECO:0007669"/>
    <property type="project" value="TreeGrafter"/>
</dbReference>
<dbReference type="PROSITE" id="PS00678">
    <property type="entry name" value="WD_REPEATS_1"/>
    <property type="match status" value="2"/>
</dbReference>
<evidence type="ECO:0000259" key="7">
    <source>
        <dbReference type="Pfam" id="PF08625"/>
    </source>
</evidence>
<comment type="caution">
    <text evidence="9">The sequence shown here is derived from an EMBL/GenBank/DDBJ whole genome shotgun (WGS) entry which is preliminary data.</text>
</comment>
<feature type="repeat" description="WD" evidence="5">
    <location>
        <begin position="185"/>
        <end position="226"/>
    </location>
</feature>
<feature type="region of interest" description="Disordered" evidence="6">
    <location>
        <begin position="802"/>
        <end position="839"/>
    </location>
</feature>
<evidence type="ECO:0000256" key="5">
    <source>
        <dbReference type="PROSITE-ProRule" id="PRU00221"/>
    </source>
</evidence>
<dbReference type="SUPFAM" id="SSF50978">
    <property type="entry name" value="WD40 repeat-like"/>
    <property type="match status" value="2"/>
</dbReference>